<gene>
    <name evidence="11" type="ORF">TNO010_120077</name>
</gene>
<dbReference type="InterPro" id="IPR003593">
    <property type="entry name" value="AAA+_ATPase"/>
</dbReference>
<evidence type="ECO:0000259" key="10">
    <source>
        <dbReference type="PROSITE" id="PS50893"/>
    </source>
</evidence>
<dbReference type="Pfam" id="PF00005">
    <property type="entry name" value="ABC_tran"/>
    <property type="match status" value="1"/>
</dbReference>
<evidence type="ECO:0000256" key="5">
    <source>
        <dbReference type="ARBA" id="ARBA00022741"/>
    </source>
</evidence>
<dbReference type="GO" id="GO:0016887">
    <property type="term" value="F:ATP hydrolysis activity"/>
    <property type="evidence" value="ECO:0007669"/>
    <property type="project" value="InterPro"/>
</dbReference>
<dbReference type="AlphaFoldDB" id="A0A2I2LFC0"/>
<dbReference type="PANTHER" id="PTHR42771">
    <property type="entry name" value="IRON(3+)-HYDROXAMATE IMPORT ATP-BINDING PROTEIN FHUC"/>
    <property type="match status" value="1"/>
</dbReference>
<evidence type="ECO:0000256" key="1">
    <source>
        <dbReference type="ARBA" id="ARBA00004202"/>
    </source>
</evidence>
<dbReference type="InterPro" id="IPR027417">
    <property type="entry name" value="P-loop_NTPase"/>
</dbReference>
<evidence type="ECO:0000313" key="11">
    <source>
        <dbReference type="EMBL" id="SOS58274.1"/>
    </source>
</evidence>
<keyword evidence="2" id="KW-0813">Transport</keyword>
<dbReference type="SMART" id="SM00382">
    <property type="entry name" value="AAA"/>
    <property type="match status" value="1"/>
</dbReference>
<feature type="domain" description="ABC transporter" evidence="10">
    <location>
        <begin position="10"/>
        <end position="250"/>
    </location>
</feature>
<dbReference type="GeneID" id="79924030"/>
<keyword evidence="5" id="KW-0547">Nucleotide-binding</keyword>
<protein>
    <submittedName>
        <fullName evidence="11">ABC transporter ATP-binding protein</fullName>
    </submittedName>
</protein>
<keyword evidence="7" id="KW-0408">Iron</keyword>
<dbReference type="CDD" id="cd03214">
    <property type="entry name" value="ABC_Iron-Siderophores_B12_Hemin"/>
    <property type="match status" value="1"/>
</dbReference>
<name>A0A2I2LFC0_9FLAO</name>
<dbReference type="Gene3D" id="3.40.50.300">
    <property type="entry name" value="P-loop containing nucleotide triphosphate hydrolases"/>
    <property type="match status" value="1"/>
</dbReference>
<proteinExistence type="predicted"/>
<sequence length="265" mass="29856">MINSKKNTVLTTENLAIGYQSKKEQNIVLSAIDLTIEQGKFVALLGKNGAGKSTLLRTLSNIQKPLKGSVKINQKNILDYSFQELATTLSLVLTERLPESQLTVFELIALGRQPYTNWIDSLTHSDIDKINWAIDQTDIAHLKNKPFYQLSDGQLQRVLIARALAQDTDLIILDEPTAHLDIHHTFKVFSLLKKLVKQTGKTIIISTHQVNIAIQLADEFILLADTQIYCGNSQELIKKNAFDSLFPKELISFNKTLKQFIIKNN</sequence>
<dbReference type="PROSITE" id="PS50893">
    <property type="entry name" value="ABC_TRANSPORTER_2"/>
    <property type="match status" value="1"/>
</dbReference>
<dbReference type="GO" id="GO:0005886">
    <property type="term" value="C:plasma membrane"/>
    <property type="evidence" value="ECO:0007669"/>
    <property type="project" value="UniProtKB-SubCell"/>
</dbReference>
<dbReference type="EMBL" id="OENE01000004">
    <property type="protein sequence ID" value="SOS58274.1"/>
    <property type="molecule type" value="Genomic_DNA"/>
</dbReference>
<keyword evidence="8" id="KW-0406">Ion transport</keyword>
<dbReference type="InterPro" id="IPR003439">
    <property type="entry name" value="ABC_transporter-like_ATP-bd"/>
</dbReference>
<dbReference type="FunFam" id="3.40.50.300:FF:000134">
    <property type="entry name" value="Iron-enterobactin ABC transporter ATP-binding protein"/>
    <property type="match status" value="1"/>
</dbReference>
<keyword evidence="6 11" id="KW-0067">ATP-binding</keyword>
<comment type="subcellular location">
    <subcellularLocation>
        <location evidence="1">Cell membrane</location>
        <topology evidence="1">Peripheral membrane protein</topology>
    </subcellularLocation>
</comment>
<keyword evidence="3" id="KW-1003">Cell membrane</keyword>
<dbReference type="InterPro" id="IPR051535">
    <property type="entry name" value="Siderophore_ABC-ATPase"/>
</dbReference>
<dbReference type="PANTHER" id="PTHR42771:SF2">
    <property type="entry name" value="IRON(3+)-HYDROXAMATE IMPORT ATP-BINDING PROTEIN FHUC"/>
    <property type="match status" value="1"/>
</dbReference>
<dbReference type="GO" id="GO:0005524">
    <property type="term" value="F:ATP binding"/>
    <property type="evidence" value="ECO:0007669"/>
    <property type="project" value="UniProtKB-KW"/>
</dbReference>
<organism evidence="11 12">
    <name type="scientific">Tenacibaculum finnmarkense genomovar ulcerans</name>
    <dbReference type="NCBI Taxonomy" id="2781388"/>
    <lineage>
        <taxon>Bacteria</taxon>
        <taxon>Pseudomonadati</taxon>
        <taxon>Bacteroidota</taxon>
        <taxon>Flavobacteriia</taxon>
        <taxon>Flavobacteriales</taxon>
        <taxon>Flavobacteriaceae</taxon>
        <taxon>Tenacibaculum</taxon>
        <taxon>Tenacibaculum finnmarkense</taxon>
    </lineage>
</organism>
<keyword evidence="9" id="KW-0472">Membrane</keyword>
<evidence type="ECO:0000256" key="2">
    <source>
        <dbReference type="ARBA" id="ARBA00022448"/>
    </source>
</evidence>
<dbReference type="RefSeq" id="WP_172504807.1">
    <property type="nucleotide sequence ID" value="NZ_JAFMUG010000009.1"/>
</dbReference>
<evidence type="ECO:0000256" key="6">
    <source>
        <dbReference type="ARBA" id="ARBA00022840"/>
    </source>
</evidence>
<evidence type="ECO:0000256" key="4">
    <source>
        <dbReference type="ARBA" id="ARBA00022496"/>
    </source>
</evidence>
<dbReference type="SUPFAM" id="SSF52540">
    <property type="entry name" value="P-loop containing nucleoside triphosphate hydrolases"/>
    <property type="match status" value="1"/>
</dbReference>
<reference evidence="11 12" key="1">
    <citation type="submission" date="2017-11" db="EMBL/GenBank/DDBJ databases">
        <authorList>
            <person name="Duchaud E."/>
        </authorList>
    </citation>
    <scope>NUCLEOTIDE SEQUENCE [LARGE SCALE GENOMIC DNA]</scope>
    <source>
        <strain evidence="11 12">TNO010</strain>
    </source>
</reference>
<evidence type="ECO:0000256" key="3">
    <source>
        <dbReference type="ARBA" id="ARBA00022475"/>
    </source>
</evidence>
<dbReference type="Proteomes" id="UP000490060">
    <property type="component" value="Unassembled WGS sequence"/>
</dbReference>
<keyword evidence="4" id="KW-0410">Iron transport</keyword>
<evidence type="ECO:0000313" key="12">
    <source>
        <dbReference type="Proteomes" id="UP000490060"/>
    </source>
</evidence>
<dbReference type="GO" id="GO:0006826">
    <property type="term" value="P:iron ion transport"/>
    <property type="evidence" value="ECO:0007669"/>
    <property type="project" value="UniProtKB-KW"/>
</dbReference>
<evidence type="ECO:0000256" key="9">
    <source>
        <dbReference type="ARBA" id="ARBA00023136"/>
    </source>
</evidence>
<accession>A0A2I2LFC0</accession>
<evidence type="ECO:0000256" key="8">
    <source>
        <dbReference type="ARBA" id="ARBA00023065"/>
    </source>
</evidence>
<evidence type="ECO:0000256" key="7">
    <source>
        <dbReference type="ARBA" id="ARBA00023004"/>
    </source>
</evidence>